<dbReference type="PANTHER" id="PTHR30373:SF2">
    <property type="entry name" value="UPF0603 PROTEIN YGCG"/>
    <property type="match status" value="1"/>
</dbReference>
<keyword evidence="2" id="KW-1133">Transmembrane helix</keyword>
<evidence type="ECO:0000259" key="4">
    <source>
        <dbReference type="Pfam" id="PF04536"/>
    </source>
</evidence>
<dbReference type="PANTHER" id="PTHR30373">
    <property type="entry name" value="UPF0603 PROTEIN YGCG"/>
    <property type="match status" value="1"/>
</dbReference>
<dbReference type="HOGENOM" id="CLU_1034035_0_0_10"/>
<feature type="region of interest" description="Disordered" evidence="1">
    <location>
        <begin position="236"/>
        <end position="272"/>
    </location>
</feature>
<sequence>MKYFLLFSVLFFVVNLGAQVPNQRPDAQQYVYDYADLLAQKERNALQRYLELVAAAQEVDPLIVVVKHLGSSTVEAYAYTLATNWGLGQEKANALLILVSRAEHQLRIEVGANLAEPLSYEVCKKVIADKLSPAFKKEEYYFGLLESMQELLKKGGFQAADPEKMGLSTRKSREANLIWRILFYLLLIVAALFAFFTLYGWGAGKASPVNHHDYSRKGKQDDYRFRRRRRWYRDHSDYSDYSDSDSFDYSDYSDSSSSSDSSFSGGGASGSW</sequence>
<dbReference type="OrthoDB" id="9810918at2"/>
<feature type="transmembrane region" description="Helical" evidence="2">
    <location>
        <begin position="177"/>
        <end position="201"/>
    </location>
</feature>
<dbReference type="EMBL" id="JH719942">
    <property type="protein sequence ID" value="EJF54120.1"/>
    <property type="molecule type" value="Genomic_DNA"/>
</dbReference>
<accession>J1I5U8</accession>
<name>J1I5U8_9BACT</name>
<feature type="signal peptide" evidence="3">
    <location>
        <begin position="1"/>
        <end position="18"/>
    </location>
</feature>
<feature type="chain" id="PRO_5003743076" evidence="3">
    <location>
        <begin position="19"/>
        <end position="272"/>
    </location>
</feature>
<feature type="domain" description="TPM" evidence="4">
    <location>
        <begin position="31"/>
        <end position="151"/>
    </location>
</feature>
<evidence type="ECO:0000256" key="1">
    <source>
        <dbReference type="SAM" id="MobiDB-lite"/>
    </source>
</evidence>
<evidence type="ECO:0000256" key="2">
    <source>
        <dbReference type="SAM" id="Phobius"/>
    </source>
</evidence>
<reference evidence="6" key="1">
    <citation type="journal article" date="2012" name="Stand. Genomic Sci.">
        <title>Permanent draft genome sequence of the gliding predator Saprospira grandis strain Sa g1 (= HR1).</title>
        <authorList>
            <person name="Mavromatis K."/>
            <person name="Chertkov O."/>
            <person name="Lapidus A."/>
            <person name="Nolan M."/>
            <person name="Lucas S."/>
            <person name="Tice H."/>
            <person name="Del Rio T.G."/>
            <person name="Cheng J.F."/>
            <person name="Han C."/>
            <person name="Tapia R."/>
            <person name="Bruce D."/>
            <person name="Goodwin L.A."/>
            <person name="Pitluck S."/>
            <person name="Huntemann M."/>
            <person name="Liolios K."/>
            <person name="Pagani I."/>
            <person name="Ivanova N."/>
            <person name="Mikhailova N."/>
            <person name="Pati A."/>
            <person name="Chen A."/>
            <person name="Palaniappan K."/>
            <person name="Land M."/>
            <person name="Brambilla E.M."/>
            <person name="Rohde M."/>
            <person name="Spring S."/>
            <person name="Goker M."/>
            <person name="Detter J.C."/>
            <person name="Bristow J."/>
            <person name="Eisen J.A."/>
            <person name="Markowitz V."/>
            <person name="Hugenholtz P."/>
            <person name="Kyrpides N.C."/>
            <person name="Klenk H.P."/>
            <person name="Woyke T."/>
        </authorList>
    </citation>
    <scope>NUCLEOTIDE SEQUENCE [LARGE SCALE GENOMIC DNA]</scope>
    <source>
        <strain evidence="6">DSM 2844</strain>
    </source>
</reference>
<keyword evidence="2" id="KW-0472">Membrane</keyword>
<dbReference type="InterPro" id="IPR007621">
    <property type="entry name" value="TPM_dom"/>
</dbReference>
<evidence type="ECO:0000313" key="5">
    <source>
        <dbReference type="EMBL" id="EJF54120.1"/>
    </source>
</evidence>
<protein>
    <submittedName>
        <fullName evidence="5">Beta-propeller domain-containing protein, methanol dehydrogenase</fullName>
    </submittedName>
</protein>
<dbReference type="AlphaFoldDB" id="J1I5U8"/>
<feature type="compositionally biased region" description="Low complexity" evidence="1">
    <location>
        <begin position="249"/>
        <end position="263"/>
    </location>
</feature>
<keyword evidence="2" id="KW-0812">Transmembrane</keyword>
<keyword evidence="3" id="KW-0732">Signal</keyword>
<dbReference type="Proteomes" id="UP000005113">
    <property type="component" value="Unassembled WGS sequence"/>
</dbReference>
<dbReference type="Pfam" id="PF04536">
    <property type="entry name" value="TPM_phosphatase"/>
    <property type="match status" value="1"/>
</dbReference>
<dbReference type="RefSeq" id="WP_002659852.1">
    <property type="nucleotide sequence ID" value="NZ_JH719942.1"/>
</dbReference>
<evidence type="ECO:0000313" key="6">
    <source>
        <dbReference type="Proteomes" id="UP000005113"/>
    </source>
</evidence>
<evidence type="ECO:0000256" key="3">
    <source>
        <dbReference type="SAM" id="SignalP"/>
    </source>
</evidence>
<dbReference type="Gene3D" id="3.10.310.50">
    <property type="match status" value="1"/>
</dbReference>
<proteinExistence type="predicted"/>
<gene>
    <name evidence="5" type="ORF">SapgrDRAFT_2461</name>
</gene>
<organism evidence="5 6">
    <name type="scientific">Saprospira grandis DSM 2844</name>
    <dbReference type="NCBI Taxonomy" id="694433"/>
    <lineage>
        <taxon>Bacteria</taxon>
        <taxon>Pseudomonadati</taxon>
        <taxon>Bacteroidota</taxon>
        <taxon>Saprospiria</taxon>
        <taxon>Saprospirales</taxon>
        <taxon>Saprospiraceae</taxon>
        <taxon>Saprospira</taxon>
    </lineage>
</organism>